<dbReference type="Pfam" id="PF12059">
    <property type="entry name" value="DUF3540"/>
    <property type="match status" value="1"/>
</dbReference>
<dbReference type="Proteomes" id="UP000265619">
    <property type="component" value="Unassembled WGS sequence"/>
</dbReference>
<sequence>MSVVSFPKVFKEDQPVHLLGTMTGQTPDGLIGVEDEQGGAWLCRRAASCLLKPEVGDTVLLSGPDRLRAYLIAVIEQADASSSRIEAAGDLTLASTGPGRVSIRSATALTLESADTLMLKAEQGDCELGQLQFHARSADAAIGHLRLVGKVFETMADRVVQMARNALRLVDDTERVRVGHLDQEATHTLRMHGCHTVVTARDVVKVDAGQIHLG</sequence>
<keyword evidence="2" id="KW-1185">Reference proteome</keyword>
<dbReference type="InterPro" id="IPR021927">
    <property type="entry name" value="DUF3540"/>
</dbReference>
<dbReference type="EMBL" id="QXMN01000053">
    <property type="protein sequence ID" value="RIX74286.1"/>
    <property type="molecule type" value="Genomic_DNA"/>
</dbReference>
<protein>
    <submittedName>
        <fullName evidence="1">DUF3540 domain-containing protein</fullName>
    </submittedName>
</protein>
<reference evidence="1 2" key="1">
    <citation type="submission" date="2018-09" db="EMBL/GenBank/DDBJ databases">
        <title>Acidovorax cavernicola nov. sp. isolated from Gruta de las Maravillas (Aracena, Spain).</title>
        <authorList>
            <person name="Jurado V."/>
            <person name="Gutierrez-Patricio S."/>
            <person name="Gonzalez-Pimentel J.L."/>
            <person name="Miller A.Z."/>
            <person name="Laiz L."/>
            <person name="Saiz-Jimenez C."/>
        </authorList>
    </citation>
    <scope>NUCLEOTIDE SEQUENCE [LARGE SCALE GENOMIC DNA]</scope>
    <source>
        <strain evidence="1 2">1011MAR4D40.2</strain>
    </source>
</reference>
<gene>
    <name evidence="1" type="ORF">D3H34_27660</name>
</gene>
<evidence type="ECO:0000313" key="2">
    <source>
        <dbReference type="Proteomes" id="UP000265619"/>
    </source>
</evidence>
<organism evidence="1 2">
    <name type="scientific">Acidovorax cavernicola</name>
    <dbReference type="NCBI Taxonomy" id="1675792"/>
    <lineage>
        <taxon>Bacteria</taxon>
        <taxon>Pseudomonadati</taxon>
        <taxon>Pseudomonadota</taxon>
        <taxon>Betaproteobacteria</taxon>
        <taxon>Burkholderiales</taxon>
        <taxon>Comamonadaceae</taxon>
        <taxon>Acidovorax</taxon>
    </lineage>
</organism>
<proteinExistence type="predicted"/>
<name>A0A9X8CZS0_9BURK</name>
<comment type="caution">
    <text evidence="1">The sequence shown here is derived from an EMBL/GenBank/DDBJ whole genome shotgun (WGS) entry which is preliminary data.</text>
</comment>
<evidence type="ECO:0000313" key="1">
    <source>
        <dbReference type="EMBL" id="RIX74286.1"/>
    </source>
</evidence>
<dbReference type="AlphaFoldDB" id="A0A9X8CZS0"/>
<accession>A0A9X8CZS0</accession>
<dbReference type="OrthoDB" id="6119047at2"/>
<dbReference type="RefSeq" id="WP_119557755.1">
    <property type="nucleotide sequence ID" value="NZ_QXMN01000053.1"/>
</dbReference>